<dbReference type="CDD" id="cd00442">
    <property type="entry name" value="Lyz-like"/>
    <property type="match status" value="1"/>
</dbReference>
<dbReference type="SUPFAM" id="SSF53955">
    <property type="entry name" value="Lysozyme-like"/>
    <property type="match status" value="1"/>
</dbReference>
<feature type="chain" id="PRO_5011754048" description="Transglycosylase SLT domain-containing protein" evidence="1">
    <location>
        <begin position="19"/>
        <end position="193"/>
    </location>
</feature>
<dbReference type="InterPro" id="IPR045795">
    <property type="entry name" value="SLT_4"/>
</dbReference>
<keyword evidence="1" id="KW-0732">Signal</keyword>
<evidence type="ECO:0000256" key="1">
    <source>
        <dbReference type="SAM" id="SignalP"/>
    </source>
</evidence>
<protein>
    <recommendedName>
        <fullName evidence="2">Transglycosylase SLT domain-containing protein</fullName>
    </recommendedName>
</protein>
<dbReference type="Gene3D" id="1.10.530.10">
    <property type="match status" value="1"/>
</dbReference>
<gene>
    <name evidence="3" type="ORF">SAMN05216452_0841</name>
</gene>
<evidence type="ECO:0000259" key="2">
    <source>
        <dbReference type="Pfam" id="PF19489"/>
    </source>
</evidence>
<organism evidence="3 4">
    <name type="scientific">Nitratireductor aquibiodomus</name>
    <dbReference type="NCBI Taxonomy" id="204799"/>
    <lineage>
        <taxon>Bacteria</taxon>
        <taxon>Pseudomonadati</taxon>
        <taxon>Pseudomonadota</taxon>
        <taxon>Alphaproteobacteria</taxon>
        <taxon>Hyphomicrobiales</taxon>
        <taxon>Phyllobacteriaceae</taxon>
        <taxon>Nitratireductor</taxon>
    </lineage>
</organism>
<proteinExistence type="predicted"/>
<reference evidence="4" key="1">
    <citation type="submission" date="2016-10" db="EMBL/GenBank/DDBJ databases">
        <authorList>
            <person name="Varghese N."/>
            <person name="Submissions S."/>
        </authorList>
    </citation>
    <scope>NUCLEOTIDE SEQUENCE [LARGE SCALE GENOMIC DNA]</scope>
    <source>
        <strain evidence="4">ES.061</strain>
    </source>
</reference>
<dbReference type="RefSeq" id="WP_007007764.1">
    <property type="nucleotide sequence ID" value="NZ_FNSL01000001.1"/>
</dbReference>
<dbReference type="PROSITE" id="PS51257">
    <property type="entry name" value="PROKAR_LIPOPROTEIN"/>
    <property type="match status" value="1"/>
</dbReference>
<accession>A0A1H4J024</accession>
<feature type="domain" description="Transglycosylase SLT" evidence="2">
    <location>
        <begin position="6"/>
        <end position="191"/>
    </location>
</feature>
<dbReference type="Proteomes" id="UP000199064">
    <property type="component" value="Unassembled WGS sequence"/>
</dbReference>
<feature type="signal peptide" evidence="1">
    <location>
        <begin position="1"/>
        <end position="18"/>
    </location>
</feature>
<keyword evidence="4" id="KW-1185">Reference proteome</keyword>
<evidence type="ECO:0000313" key="4">
    <source>
        <dbReference type="Proteomes" id="UP000199064"/>
    </source>
</evidence>
<dbReference type="EMBL" id="FNSL01000001">
    <property type="protein sequence ID" value="SEB39670.1"/>
    <property type="molecule type" value="Genomic_DNA"/>
</dbReference>
<dbReference type="InterPro" id="IPR023346">
    <property type="entry name" value="Lysozyme-like_dom_sf"/>
</dbReference>
<dbReference type="Pfam" id="PF19489">
    <property type="entry name" value="SLT_4"/>
    <property type="match status" value="1"/>
</dbReference>
<evidence type="ECO:0000313" key="3">
    <source>
        <dbReference type="EMBL" id="SEB39670.1"/>
    </source>
</evidence>
<name>A0A1H4J024_9HYPH</name>
<dbReference type="AlphaFoldDB" id="A0A1H4J024"/>
<sequence length="193" mass="21741">MRIVAVTVLLALALAGCASTPRSINNVCSVFDQKQGFFGGWYTEARRAERKYGVPAEVLMATIRIESGFDADARPPRRKLLGFIPWKRASSAYGYSQALDGTWERYRRETGNVMARRTSFADAVDFVGWYHQTSNRTNGVALNDAYGLYLNYYAGHAGYRRGVWRNNPQMQKSARKAAGMANQYGQQMRQCGR</sequence>